<protein>
    <submittedName>
        <fullName evidence="2">Uncharacterized protein</fullName>
    </submittedName>
</protein>
<gene>
    <name evidence="2" type="ORF">AAE3_LOCUS425</name>
</gene>
<feature type="compositionally biased region" description="Basic and acidic residues" evidence="1">
    <location>
        <begin position="173"/>
        <end position="188"/>
    </location>
</feature>
<dbReference type="Proteomes" id="UP000467700">
    <property type="component" value="Unassembled WGS sequence"/>
</dbReference>
<keyword evidence="3" id="KW-1185">Reference proteome</keyword>
<comment type="caution">
    <text evidence="2">The sequence shown here is derived from an EMBL/GenBank/DDBJ whole genome shotgun (WGS) entry which is preliminary data.</text>
</comment>
<feature type="compositionally biased region" description="Basic residues" evidence="1">
    <location>
        <begin position="195"/>
        <end position="207"/>
    </location>
</feature>
<organism evidence="2 3">
    <name type="scientific">Cyclocybe aegerita</name>
    <name type="common">Black poplar mushroom</name>
    <name type="synonym">Agrocybe aegerita</name>
    <dbReference type="NCBI Taxonomy" id="1973307"/>
    <lineage>
        <taxon>Eukaryota</taxon>
        <taxon>Fungi</taxon>
        <taxon>Dikarya</taxon>
        <taxon>Basidiomycota</taxon>
        <taxon>Agaricomycotina</taxon>
        <taxon>Agaricomycetes</taxon>
        <taxon>Agaricomycetidae</taxon>
        <taxon>Agaricales</taxon>
        <taxon>Agaricineae</taxon>
        <taxon>Bolbitiaceae</taxon>
        <taxon>Cyclocybe</taxon>
    </lineage>
</organism>
<accession>A0A8S0XCY3</accession>
<evidence type="ECO:0000256" key="1">
    <source>
        <dbReference type="SAM" id="MobiDB-lite"/>
    </source>
</evidence>
<evidence type="ECO:0000313" key="3">
    <source>
        <dbReference type="Proteomes" id="UP000467700"/>
    </source>
</evidence>
<dbReference type="AlphaFoldDB" id="A0A8S0XCY3"/>
<reference evidence="2 3" key="1">
    <citation type="submission" date="2020-01" db="EMBL/GenBank/DDBJ databases">
        <authorList>
            <person name="Gupta K D."/>
        </authorList>
    </citation>
    <scope>NUCLEOTIDE SEQUENCE [LARGE SCALE GENOMIC DNA]</scope>
</reference>
<evidence type="ECO:0000313" key="2">
    <source>
        <dbReference type="EMBL" id="CAA7257446.1"/>
    </source>
</evidence>
<proteinExistence type="predicted"/>
<name>A0A8S0XCY3_CYCAE</name>
<feature type="region of interest" description="Disordered" evidence="1">
    <location>
        <begin position="167"/>
        <end position="207"/>
    </location>
</feature>
<dbReference type="EMBL" id="CACVBS010000001">
    <property type="protein sequence ID" value="CAA7257446.1"/>
    <property type="molecule type" value="Genomic_DNA"/>
</dbReference>
<dbReference type="OrthoDB" id="10524604at2759"/>
<sequence>MRVFSVLPFYQDATLQILIHVEHTWSIRVTPDLVVRTGTANNFKSSRPGCEGDASLWTSHIERAAGVVIVRTNQDFDSAHEKILLEAAYFARLEFITKGDVDEHAKKHYEEYLAIINQAIAALEQETPEAARPAVVTEVSVRSAIPSQAAPAVVAHILADIKMNSPWGKRKRDARDEQFAEKDKKDNIHGLVKARQVKRTKKAKSAG</sequence>